<dbReference type="InterPro" id="IPR036052">
    <property type="entry name" value="TrpB-like_PALP_sf"/>
</dbReference>
<dbReference type="InterPro" id="IPR001926">
    <property type="entry name" value="TrpB-like_PALP"/>
</dbReference>
<dbReference type="PANTHER" id="PTHR43050:SF1">
    <property type="entry name" value="SERINE RACEMASE"/>
    <property type="match status" value="1"/>
</dbReference>
<comment type="cofactor">
    <cofactor evidence="1">
        <name>Ca(2+)</name>
        <dbReference type="ChEBI" id="CHEBI:29108"/>
    </cofactor>
</comment>
<evidence type="ECO:0000256" key="4">
    <source>
        <dbReference type="ARBA" id="ARBA00001946"/>
    </source>
</evidence>
<protein>
    <submittedName>
        <fullName evidence="8">Threonine/serine dehydratase</fullName>
    </submittedName>
</protein>
<comment type="cofactor">
    <cofactor evidence="3">
        <name>Mn(2+)</name>
        <dbReference type="ChEBI" id="CHEBI:29035"/>
    </cofactor>
</comment>
<gene>
    <name evidence="8" type="ORF">E0F26_07710</name>
</gene>
<keyword evidence="5" id="KW-0460">Magnesium</keyword>
<reference evidence="8 9" key="1">
    <citation type="submission" date="2019-02" db="EMBL/GenBank/DDBJ databases">
        <title>Halieaceae_genomes.</title>
        <authorList>
            <person name="Li S.-H."/>
        </authorList>
    </citation>
    <scope>NUCLEOTIDE SEQUENCE [LARGE SCALE GENOMIC DNA]</scope>
    <source>
        <strain evidence="8 9">JH123</strain>
    </source>
</reference>
<evidence type="ECO:0000313" key="9">
    <source>
        <dbReference type="Proteomes" id="UP001317963"/>
    </source>
</evidence>
<dbReference type="RefSeq" id="WP_279241089.1">
    <property type="nucleotide sequence ID" value="NZ_CP036501.1"/>
</dbReference>
<evidence type="ECO:0000256" key="6">
    <source>
        <dbReference type="ARBA" id="ARBA00022898"/>
    </source>
</evidence>
<organism evidence="8 9">
    <name type="scientific">Candidatus Paraluminiphilus aquimaris</name>
    <dbReference type="NCBI Taxonomy" id="2518994"/>
    <lineage>
        <taxon>Bacteria</taxon>
        <taxon>Pseudomonadati</taxon>
        <taxon>Pseudomonadota</taxon>
        <taxon>Gammaproteobacteria</taxon>
        <taxon>Cellvibrionales</taxon>
        <taxon>Halieaceae</taxon>
        <taxon>Candidatus Paraluminiphilus</taxon>
    </lineage>
</organism>
<dbReference type="SUPFAM" id="SSF53686">
    <property type="entry name" value="Tryptophan synthase beta subunit-like PLP-dependent enzymes"/>
    <property type="match status" value="1"/>
</dbReference>
<evidence type="ECO:0000256" key="2">
    <source>
        <dbReference type="ARBA" id="ARBA00001933"/>
    </source>
</evidence>
<evidence type="ECO:0000256" key="5">
    <source>
        <dbReference type="ARBA" id="ARBA00022842"/>
    </source>
</evidence>
<name>A0ABY6Q7W6_9GAMM</name>
<dbReference type="Gene3D" id="3.40.50.1100">
    <property type="match status" value="2"/>
</dbReference>
<dbReference type="EMBL" id="CP036501">
    <property type="protein sequence ID" value="UZP74630.1"/>
    <property type="molecule type" value="Genomic_DNA"/>
</dbReference>
<keyword evidence="9" id="KW-1185">Reference proteome</keyword>
<keyword evidence="6" id="KW-0663">Pyridoxal phosphate</keyword>
<comment type="cofactor">
    <cofactor evidence="4">
        <name>Mg(2+)</name>
        <dbReference type="ChEBI" id="CHEBI:18420"/>
    </cofactor>
</comment>
<dbReference type="PANTHER" id="PTHR43050">
    <property type="entry name" value="SERINE / THREONINE RACEMASE FAMILY MEMBER"/>
    <property type="match status" value="1"/>
</dbReference>
<evidence type="ECO:0000259" key="7">
    <source>
        <dbReference type="Pfam" id="PF00291"/>
    </source>
</evidence>
<feature type="domain" description="Tryptophan synthase beta chain-like PALP" evidence="7">
    <location>
        <begin position="16"/>
        <end position="309"/>
    </location>
</feature>
<sequence length="324" mass="33978">MTVTLKEIQDAYQRIESHIVKTPLLNSPRLDAIAGRRLWLKAEPLQVTGSFKFRGACSAVSALSSEVLERGVVAYSSGNHAQGVALAAKIWGARATIIMPHDAPANKVANTEAYGARVVRYKRGVESREAIGTQLATQEGLHLIKPYDDPHVIAGQGSIGLELVDQLRDAGAKASSLLCCCGGGGLSAGLATALHSLAKDITLHTVEPEGFDDTARSLSLGERVTNATEQGSICDAIVTPTPGELTFPVLKRYAGPGFAVSDMAVLNAMKVAFDTLKLVIEPGGAVALAAALDPATLPDDQELVVVASGGNVDERVFQQALQFG</sequence>
<evidence type="ECO:0000256" key="3">
    <source>
        <dbReference type="ARBA" id="ARBA00001936"/>
    </source>
</evidence>
<dbReference type="Pfam" id="PF00291">
    <property type="entry name" value="PALP"/>
    <property type="match status" value="1"/>
</dbReference>
<proteinExistence type="predicted"/>
<dbReference type="PROSITE" id="PS00165">
    <property type="entry name" value="DEHYDRATASE_SER_THR"/>
    <property type="match status" value="1"/>
</dbReference>
<dbReference type="InterPro" id="IPR000634">
    <property type="entry name" value="Ser/Thr_deHydtase_PyrdxlP-BS"/>
</dbReference>
<evidence type="ECO:0000256" key="1">
    <source>
        <dbReference type="ARBA" id="ARBA00001913"/>
    </source>
</evidence>
<dbReference type="CDD" id="cd01562">
    <property type="entry name" value="Thr-dehyd"/>
    <property type="match status" value="1"/>
</dbReference>
<dbReference type="Proteomes" id="UP001317963">
    <property type="component" value="Chromosome"/>
</dbReference>
<evidence type="ECO:0000313" key="8">
    <source>
        <dbReference type="EMBL" id="UZP74630.1"/>
    </source>
</evidence>
<comment type="cofactor">
    <cofactor evidence="2">
        <name>pyridoxal 5'-phosphate</name>
        <dbReference type="ChEBI" id="CHEBI:597326"/>
    </cofactor>
</comment>
<accession>A0ABY6Q7W6</accession>